<protein>
    <submittedName>
        <fullName evidence="1">Uncharacterized protein</fullName>
    </submittedName>
</protein>
<reference evidence="1 2" key="1">
    <citation type="submission" date="2016-09" db="EMBL/GenBank/DDBJ databases">
        <title>Genome Sequence of Lactobacillus sunkii Strain CG01.</title>
        <authorList>
            <person name="Poehlein A."/>
            <person name="Gabris C."/>
            <person name="Bengelsdorf F.R."/>
            <person name="Duerre P."/>
            <person name="Daniel R."/>
        </authorList>
    </citation>
    <scope>NUCLEOTIDE SEQUENCE [LARGE SCALE GENOMIC DNA]</scope>
    <source>
        <strain evidence="1 2">CG_D</strain>
    </source>
</reference>
<dbReference type="RefSeq" id="WP_070367429.1">
    <property type="nucleotide sequence ID" value="NZ_JAZHVW010000015.1"/>
</dbReference>
<organism evidence="1 2">
    <name type="scientific">Lentilactobacillus sunkii</name>
    <dbReference type="NCBI Taxonomy" id="481719"/>
    <lineage>
        <taxon>Bacteria</taxon>
        <taxon>Bacillati</taxon>
        <taxon>Bacillota</taxon>
        <taxon>Bacilli</taxon>
        <taxon>Lactobacillales</taxon>
        <taxon>Lactobacillaceae</taxon>
        <taxon>Lentilactobacillus</taxon>
    </lineage>
</organism>
<accession>A0A1E7XGS2</accession>
<sequence>MRPILPNKTEFIPRPPANEHEIFMAMRTYPDNVKVYHPHGRIDATSVFWHNKLHPNALNFAVYVDPKATEQNILFKRVLDDIEKLAWKFSDDRMITRDYAPQHPFNKWLSSRRFRLVNTELTAELPLATLSLGKISQPADGTLLSAGELSKQPDLYKSVLATSKTEYDRQQTFNPAISIPQANWEVLISHNQLQTVPFAVLDDNKQISAFSYLYKVDQQMAELGIRYGTHAQSLNTLLNLQLKWLQAHYKTLNGTFQEHSKLDMKIFQSLPFVDVNKYETYMRLS</sequence>
<name>A0A1E7XGS2_9LACO</name>
<dbReference type="STRING" id="481719.LASUN_07800"/>
<evidence type="ECO:0000313" key="1">
    <source>
        <dbReference type="EMBL" id="OFA12228.1"/>
    </source>
</evidence>
<proteinExistence type="predicted"/>
<evidence type="ECO:0000313" key="2">
    <source>
        <dbReference type="Proteomes" id="UP000177010"/>
    </source>
</evidence>
<gene>
    <name evidence="1" type="ORF">LASUN_07800</name>
</gene>
<dbReference type="AlphaFoldDB" id="A0A1E7XGS2"/>
<dbReference type="Proteomes" id="UP000177010">
    <property type="component" value="Unassembled WGS sequence"/>
</dbReference>
<dbReference type="EMBL" id="MIQE01000009">
    <property type="protein sequence ID" value="OFA12228.1"/>
    <property type="molecule type" value="Genomic_DNA"/>
</dbReference>
<comment type="caution">
    <text evidence="1">The sequence shown here is derived from an EMBL/GenBank/DDBJ whole genome shotgun (WGS) entry which is preliminary data.</text>
</comment>